<comment type="caution">
    <text evidence="2">The sequence shown here is derived from an EMBL/GenBank/DDBJ whole genome shotgun (WGS) entry which is preliminary data.</text>
</comment>
<sequence length="168" mass="18082">MSSSAAGRGPAQDFTVKVRLPAKLAYVAATLLALTLAPLPFIDTASAPDTVLPVAVGLSVLAGACLAGILVLCVVAWATVTETSFTVNALGHQSLQNRRLTDGQRFVITRDGLYVERPDGKLIRTPVVKRNTAPRDWARLEDAFPEVPYDKSLVVSWKEHMSDTLEPV</sequence>
<keyword evidence="1" id="KW-0812">Transmembrane</keyword>
<proteinExistence type="predicted"/>
<evidence type="ECO:0008006" key="4">
    <source>
        <dbReference type="Google" id="ProtNLM"/>
    </source>
</evidence>
<dbReference type="EMBL" id="JBHSDK010000003">
    <property type="protein sequence ID" value="MFC4334200.1"/>
    <property type="molecule type" value="Genomic_DNA"/>
</dbReference>
<evidence type="ECO:0000256" key="1">
    <source>
        <dbReference type="SAM" id="Phobius"/>
    </source>
</evidence>
<keyword evidence="3" id="KW-1185">Reference proteome</keyword>
<gene>
    <name evidence="2" type="ORF">ACFPET_03210</name>
</gene>
<organism evidence="2 3">
    <name type="scientific">Salininema proteolyticum</name>
    <dbReference type="NCBI Taxonomy" id="1607685"/>
    <lineage>
        <taxon>Bacteria</taxon>
        <taxon>Bacillati</taxon>
        <taxon>Actinomycetota</taxon>
        <taxon>Actinomycetes</taxon>
        <taxon>Glycomycetales</taxon>
        <taxon>Glycomycetaceae</taxon>
        <taxon>Salininema</taxon>
    </lineage>
</organism>
<evidence type="ECO:0000313" key="3">
    <source>
        <dbReference type="Proteomes" id="UP001595823"/>
    </source>
</evidence>
<dbReference type="Proteomes" id="UP001595823">
    <property type="component" value="Unassembled WGS sequence"/>
</dbReference>
<feature type="transmembrane region" description="Helical" evidence="1">
    <location>
        <begin position="54"/>
        <end position="80"/>
    </location>
</feature>
<keyword evidence="1" id="KW-0472">Membrane</keyword>
<feature type="transmembrane region" description="Helical" evidence="1">
    <location>
        <begin position="24"/>
        <end position="42"/>
    </location>
</feature>
<name>A0ABV8TTV5_9ACTN</name>
<keyword evidence="1" id="KW-1133">Transmembrane helix</keyword>
<evidence type="ECO:0000313" key="2">
    <source>
        <dbReference type="EMBL" id="MFC4334200.1"/>
    </source>
</evidence>
<dbReference type="RefSeq" id="WP_380617936.1">
    <property type="nucleotide sequence ID" value="NZ_JBHSDK010000003.1"/>
</dbReference>
<protein>
    <recommendedName>
        <fullName evidence="4">PH domain-containing protein</fullName>
    </recommendedName>
</protein>
<reference evidence="3" key="1">
    <citation type="journal article" date="2019" name="Int. J. Syst. Evol. Microbiol.">
        <title>The Global Catalogue of Microorganisms (GCM) 10K type strain sequencing project: providing services to taxonomists for standard genome sequencing and annotation.</title>
        <authorList>
            <consortium name="The Broad Institute Genomics Platform"/>
            <consortium name="The Broad Institute Genome Sequencing Center for Infectious Disease"/>
            <person name="Wu L."/>
            <person name="Ma J."/>
        </authorList>
    </citation>
    <scope>NUCLEOTIDE SEQUENCE [LARGE SCALE GENOMIC DNA]</scope>
    <source>
        <strain evidence="3">IBRC-M 10908</strain>
    </source>
</reference>
<accession>A0ABV8TTV5</accession>